<keyword evidence="2" id="KW-0472">Membrane</keyword>
<evidence type="ECO:0000259" key="3">
    <source>
        <dbReference type="Pfam" id="PF05569"/>
    </source>
</evidence>
<feature type="transmembrane region" description="Helical" evidence="2">
    <location>
        <begin position="12"/>
        <end position="33"/>
    </location>
</feature>
<sequence>MLSNLIKALGWSIFHSLWQGALIYALLFVILMAIPKLNAKLKHNLAFGSMLLMFGSFCFTFYSTFEVPLTNTQQATVNAFIAQASLQDLSLLKSSNFLNTESWFPLVTSAYAIGIAIQLLLLFSGYQKLKQLKKANTITVSEEWNKIFQTILGQLNINKEVKFFLSARVNVPLVIGYFKPVVLFPIALATQLEIKQVEAILIHELSHIRRNDYALNLIKTFIETLLFFNPFIWLAGKFIRIEREHACDDLVVKYTGTPLTYAHALLKLELLKDKQAPILSLAATGTNQHLYQRIKRITNMKTTYINAKQQLVIFALTLSTVLSLAWMNPKKPAIKKAKSLSTIDKIATENKSINNHLVLKADTDTTKKKKRVVKSTITITDDNGNTKIYNSIKDLPDSLRSIVIRNKFIGDSLSAFYSSKEWKDKMAKIQLNAEDMRKRFESKEWKDQMAKIQLNAEEMRKKFDSKEWKDQVAKMQFNAEEMKKKFESKEWKDHIAKMQLNAEEMRKKFESKEWKDHIAKMQFNAEEMKKKFESKEWKDQMAKIQFNAEELKKKFDSPEWKQKIEELKKLQETPEYKELKKKFDNDLNELKKQKGIKNDITFN</sequence>
<protein>
    <submittedName>
        <fullName evidence="4">Signal transducer regulating beta-lactamase production, contains metallopeptidase domain</fullName>
    </submittedName>
</protein>
<evidence type="ECO:0000256" key="2">
    <source>
        <dbReference type="SAM" id="Phobius"/>
    </source>
</evidence>
<evidence type="ECO:0000313" key="4">
    <source>
        <dbReference type="EMBL" id="SFH16387.1"/>
    </source>
</evidence>
<keyword evidence="5" id="KW-1185">Reference proteome</keyword>
<dbReference type="AlphaFoldDB" id="A0A1I2XTH3"/>
<proteinExistence type="predicted"/>
<dbReference type="EMBL" id="FOPP01000006">
    <property type="protein sequence ID" value="SFH16387.1"/>
    <property type="molecule type" value="Genomic_DNA"/>
</dbReference>
<dbReference type="PANTHER" id="PTHR34978">
    <property type="entry name" value="POSSIBLE SENSOR-TRANSDUCER PROTEIN BLAR"/>
    <property type="match status" value="1"/>
</dbReference>
<reference evidence="4 5" key="1">
    <citation type="submission" date="2016-10" db="EMBL/GenBank/DDBJ databases">
        <authorList>
            <person name="de Groot N.N."/>
        </authorList>
    </citation>
    <scope>NUCLEOTIDE SEQUENCE [LARGE SCALE GENOMIC DNA]</scope>
    <source>
        <strain evidence="4 5">DSM 18684</strain>
    </source>
</reference>
<dbReference type="CDD" id="cd07341">
    <property type="entry name" value="M56_BlaR1_MecR1_like"/>
    <property type="match status" value="1"/>
</dbReference>
<organism evidence="4 5">
    <name type="scientific">Pedobacter insulae</name>
    <dbReference type="NCBI Taxonomy" id="414048"/>
    <lineage>
        <taxon>Bacteria</taxon>
        <taxon>Pseudomonadati</taxon>
        <taxon>Bacteroidota</taxon>
        <taxon>Sphingobacteriia</taxon>
        <taxon>Sphingobacteriales</taxon>
        <taxon>Sphingobacteriaceae</taxon>
        <taxon>Pedobacter</taxon>
    </lineage>
</organism>
<evidence type="ECO:0000256" key="1">
    <source>
        <dbReference type="SAM" id="Coils"/>
    </source>
</evidence>
<gene>
    <name evidence="4" type="ORF">SAMN04489864_1066</name>
</gene>
<keyword evidence="2" id="KW-1133">Transmembrane helix</keyword>
<keyword evidence="2" id="KW-0812">Transmembrane</keyword>
<dbReference type="InterPro" id="IPR052173">
    <property type="entry name" value="Beta-lactam_resp_regulator"/>
</dbReference>
<dbReference type="InterPro" id="IPR008756">
    <property type="entry name" value="Peptidase_M56"/>
</dbReference>
<feature type="transmembrane region" description="Helical" evidence="2">
    <location>
        <begin position="45"/>
        <end position="65"/>
    </location>
</feature>
<feature type="transmembrane region" description="Helical" evidence="2">
    <location>
        <begin position="103"/>
        <end position="123"/>
    </location>
</feature>
<feature type="coiled-coil region" evidence="1">
    <location>
        <begin position="419"/>
        <end position="508"/>
    </location>
</feature>
<keyword evidence="1" id="KW-0175">Coiled coil</keyword>
<accession>A0A1I2XTH3</accession>
<dbReference type="Proteomes" id="UP000199666">
    <property type="component" value="Unassembled WGS sequence"/>
</dbReference>
<dbReference type="STRING" id="414048.SAMN04489864_1066"/>
<dbReference type="PANTHER" id="PTHR34978:SF3">
    <property type="entry name" value="SLR0241 PROTEIN"/>
    <property type="match status" value="1"/>
</dbReference>
<evidence type="ECO:0000313" key="5">
    <source>
        <dbReference type="Proteomes" id="UP000199666"/>
    </source>
</evidence>
<name>A0A1I2XTH3_9SPHI</name>
<feature type="domain" description="Peptidase M56" evidence="3">
    <location>
        <begin position="83"/>
        <end position="296"/>
    </location>
</feature>
<dbReference type="Pfam" id="PF05569">
    <property type="entry name" value="Peptidase_M56"/>
    <property type="match status" value="1"/>
</dbReference>